<dbReference type="InterPro" id="IPR036286">
    <property type="entry name" value="LexA/Signal_pep-like_sf"/>
</dbReference>
<feature type="domain" description="Peptidase S24/S26A/S26B/S26C" evidence="1">
    <location>
        <begin position="48"/>
        <end position="169"/>
    </location>
</feature>
<gene>
    <name evidence="2" type="ORF">EV214_1352</name>
</gene>
<dbReference type="EMBL" id="SLWV01000035">
    <property type="protein sequence ID" value="TCO69051.1"/>
    <property type="molecule type" value="Genomic_DNA"/>
</dbReference>
<accession>A0A4R2K6X0</accession>
<evidence type="ECO:0000259" key="1">
    <source>
        <dbReference type="Pfam" id="PF00717"/>
    </source>
</evidence>
<reference evidence="2 3" key="1">
    <citation type="submission" date="2019-03" db="EMBL/GenBank/DDBJ databases">
        <title>Genomic Encyclopedia of Type Strains, Phase IV (KMG-IV): sequencing the most valuable type-strain genomes for metagenomic binning, comparative biology and taxonomic classification.</title>
        <authorList>
            <person name="Goeker M."/>
        </authorList>
    </citation>
    <scope>NUCLEOTIDE SEQUENCE [LARGE SCALE GENOMIC DNA]</scope>
    <source>
        <strain evidence="2 3">DSM 102940</strain>
    </source>
</reference>
<sequence length="177" mass="20112">MKEGAVMSEVILNEEEKKNIELPFAKNTMIPTVCVNICDRSKPGFIVPVLNYSAAGNPINTQERFEENIFIPESFDKDKRIIAVKIKGNSMKDIGVNDESVVLVKTGTYFKSGIIGIVNLMDDQYEWGTTCKKIVYENGHYRLISLNGEKNYEDRIVKAEEIRYVGEVIGRYEGIYD</sequence>
<dbReference type="InterPro" id="IPR015927">
    <property type="entry name" value="Peptidase_S24_S26A/B/C"/>
</dbReference>
<dbReference type="Pfam" id="PF00717">
    <property type="entry name" value="Peptidase_S24"/>
    <property type="match status" value="1"/>
</dbReference>
<dbReference type="AlphaFoldDB" id="A0A4R2K6X0"/>
<keyword evidence="3" id="KW-1185">Reference proteome</keyword>
<dbReference type="SUPFAM" id="SSF51306">
    <property type="entry name" value="LexA/Signal peptidase"/>
    <property type="match status" value="1"/>
</dbReference>
<proteinExistence type="predicted"/>
<dbReference type="Proteomes" id="UP000294919">
    <property type="component" value="Unassembled WGS sequence"/>
</dbReference>
<comment type="caution">
    <text evidence="2">The sequence shown here is derived from an EMBL/GenBank/DDBJ whole genome shotgun (WGS) entry which is preliminary data.</text>
</comment>
<dbReference type="Gene3D" id="2.10.109.10">
    <property type="entry name" value="Umud Fragment, subunit A"/>
    <property type="match status" value="1"/>
</dbReference>
<evidence type="ECO:0000313" key="3">
    <source>
        <dbReference type="Proteomes" id="UP000294919"/>
    </source>
</evidence>
<organism evidence="2 3">
    <name type="scientific">Marinisporobacter balticus</name>
    <dbReference type="NCBI Taxonomy" id="2018667"/>
    <lineage>
        <taxon>Bacteria</taxon>
        <taxon>Bacillati</taxon>
        <taxon>Bacillota</taxon>
        <taxon>Clostridia</taxon>
        <taxon>Peptostreptococcales</taxon>
        <taxon>Thermotaleaceae</taxon>
        <taxon>Marinisporobacter</taxon>
    </lineage>
</organism>
<name>A0A4R2K6X0_9FIRM</name>
<evidence type="ECO:0000313" key="2">
    <source>
        <dbReference type="EMBL" id="TCO69051.1"/>
    </source>
</evidence>
<protein>
    <submittedName>
        <fullName evidence="2">Peptidase S24-like protein</fullName>
    </submittedName>
</protein>